<dbReference type="Proteomes" id="UP000694620">
    <property type="component" value="Chromosome 1"/>
</dbReference>
<dbReference type="AlphaFoldDB" id="A0A8C4RPR6"/>
<keyword evidence="3 5" id="KW-0690">Ribosome biogenesis</keyword>
<protein>
    <recommendedName>
        <fullName evidence="2 5">Ribosome biogenesis protein NOP53</fullName>
    </recommendedName>
</protein>
<dbReference type="GO" id="GO:0008097">
    <property type="term" value="F:5S rRNA binding"/>
    <property type="evidence" value="ECO:0007669"/>
    <property type="project" value="TreeGrafter"/>
</dbReference>
<evidence type="ECO:0000313" key="8">
    <source>
        <dbReference type="Proteomes" id="UP000694620"/>
    </source>
</evidence>
<feature type="compositionally biased region" description="Acidic residues" evidence="6">
    <location>
        <begin position="297"/>
        <end position="310"/>
    </location>
</feature>
<dbReference type="GeneTree" id="ENSGT00390000017267"/>
<evidence type="ECO:0000313" key="7">
    <source>
        <dbReference type="Ensembl" id="ENSECRP00000003561.1"/>
    </source>
</evidence>
<dbReference type="PANTHER" id="PTHR14211">
    <property type="entry name" value="GLIOMA SUPPRESSOR CANDIDATE REGION GENE 2"/>
    <property type="match status" value="1"/>
</dbReference>
<keyword evidence="8" id="KW-1185">Reference proteome</keyword>
<feature type="region of interest" description="Disordered" evidence="6">
    <location>
        <begin position="376"/>
        <end position="397"/>
    </location>
</feature>
<dbReference type="Pfam" id="PF07767">
    <property type="entry name" value="Nop53"/>
    <property type="match status" value="1"/>
</dbReference>
<dbReference type="GO" id="GO:0005730">
    <property type="term" value="C:nucleolus"/>
    <property type="evidence" value="ECO:0007669"/>
    <property type="project" value="UniProtKB-SubCell"/>
</dbReference>
<evidence type="ECO:0000256" key="4">
    <source>
        <dbReference type="ARBA" id="ARBA00023242"/>
    </source>
</evidence>
<dbReference type="GO" id="GO:0006364">
    <property type="term" value="P:rRNA processing"/>
    <property type="evidence" value="ECO:0007669"/>
    <property type="project" value="TreeGrafter"/>
</dbReference>
<dbReference type="GO" id="GO:0005654">
    <property type="term" value="C:nucleoplasm"/>
    <property type="evidence" value="ECO:0007669"/>
    <property type="project" value="UniProtKB-SubCell"/>
</dbReference>
<sequence>MLSYGKCVCEVQSAISNMAAQGESSVAGNFLSFNGARNGLNPGSTKRKRVNKNKKKSWNKHSDINDVEEFLDDVRLQQRTLGGILSEKPDDSLFFLDTGDEKKDLRLNKRKNKPLKIDLILQPASQIPAPKDILSYQQPNAKKLRRIAIRAKKLEAQGVVPRSKRLLLARLKSSPTRNAGKQLPGNDPGRSFFDLWGDTEGEAPKEDPFYLEQTKRKQVARPRRLNIKPSALPPVEIPVAGASYNPDFDSHQSLLLQAHEVEVKRQKEEERLRRQLAVPAEAVATEETKFTEQLEGLLEEDEESEVEKDDAPEKGAVAEAEAKEKKTEKERKRERLIREMKMHSIAQRKAKDHKQELFDFAQSRLNCVNLRRLQHRGNKSVGIRRMQKSQRPKDLAD</sequence>
<feature type="region of interest" description="Disordered" evidence="6">
    <location>
        <begin position="296"/>
        <end position="334"/>
    </location>
</feature>
<comment type="function">
    <text evidence="5">May play a role in ribosome biogenesis.</text>
</comment>
<keyword evidence="4 5" id="KW-0539">Nucleus</keyword>
<dbReference type="GO" id="GO:0000027">
    <property type="term" value="P:ribosomal large subunit assembly"/>
    <property type="evidence" value="ECO:0007669"/>
    <property type="project" value="UniProtKB-UniRule"/>
</dbReference>
<dbReference type="PANTHER" id="PTHR14211:SF7">
    <property type="entry name" value="RIBOSOME BIOGENESIS PROTEIN NOP53"/>
    <property type="match status" value="1"/>
</dbReference>
<reference evidence="7" key="1">
    <citation type="submission" date="2021-06" db="EMBL/GenBank/DDBJ databases">
        <authorList>
            <consortium name="Wellcome Sanger Institute Data Sharing"/>
        </authorList>
    </citation>
    <scope>NUCLEOTIDE SEQUENCE [LARGE SCALE GENOMIC DNA]</scope>
</reference>
<evidence type="ECO:0000256" key="1">
    <source>
        <dbReference type="ARBA" id="ARBA00008838"/>
    </source>
</evidence>
<accession>A0A8C4RPR6</accession>
<dbReference type="InterPro" id="IPR011687">
    <property type="entry name" value="Nop53/GLTSCR2"/>
</dbReference>
<name>A0A8C4RPR6_ERPCA</name>
<comment type="subcellular location">
    <subcellularLocation>
        <location evidence="5">Nucleus</location>
        <location evidence="5">Nucleolus</location>
    </subcellularLocation>
    <subcellularLocation>
        <location evidence="5">Nucleus</location>
        <location evidence="5">Nucleoplasm</location>
    </subcellularLocation>
</comment>
<evidence type="ECO:0000256" key="6">
    <source>
        <dbReference type="SAM" id="MobiDB-lite"/>
    </source>
</evidence>
<evidence type="ECO:0000256" key="3">
    <source>
        <dbReference type="ARBA" id="ARBA00022517"/>
    </source>
</evidence>
<gene>
    <name evidence="7" type="primary">nop53</name>
</gene>
<feature type="compositionally biased region" description="Basic and acidic residues" evidence="6">
    <location>
        <begin position="320"/>
        <end position="334"/>
    </location>
</feature>
<reference evidence="7" key="2">
    <citation type="submission" date="2025-08" db="UniProtKB">
        <authorList>
            <consortium name="Ensembl"/>
        </authorList>
    </citation>
    <scope>IDENTIFICATION</scope>
</reference>
<evidence type="ECO:0000256" key="5">
    <source>
        <dbReference type="PIRNR" id="PIRNR017302"/>
    </source>
</evidence>
<dbReference type="PIRSF" id="PIRSF017302">
    <property type="entry name" value="Gltscr2"/>
    <property type="match status" value="1"/>
</dbReference>
<evidence type="ECO:0000256" key="2">
    <source>
        <dbReference type="ARBA" id="ARBA00018339"/>
    </source>
</evidence>
<dbReference type="Ensembl" id="ENSECRT00000003621.1">
    <property type="protein sequence ID" value="ENSECRP00000003561.1"/>
    <property type="gene ID" value="ENSECRG00000002445.1"/>
</dbReference>
<organism evidence="7 8">
    <name type="scientific">Erpetoichthys calabaricus</name>
    <name type="common">Rope fish</name>
    <name type="synonym">Calamoichthys calabaricus</name>
    <dbReference type="NCBI Taxonomy" id="27687"/>
    <lineage>
        <taxon>Eukaryota</taxon>
        <taxon>Metazoa</taxon>
        <taxon>Chordata</taxon>
        <taxon>Craniata</taxon>
        <taxon>Vertebrata</taxon>
        <taxon>Euteleostomi</taxon>
        <taxon>Actinopterygii</taxon>
        <taxon>Polypteriformes</taxon>
        <taxon>Polypteridae</taxon>
        <taxon>Erpetoichthys</taxon>
    </lineage>
</organism>
<proteinExistence type="inferred from homology"/>
<reference evidence="7" key="3">
    <citation type="submission" date="2025-09" db="UniProtKB">
        <authorList>
            <consortium name="Ensembl"/>
        </authorList>
    </citation>
    <scope>IDENTIFICATION</scope>
</reference>
<comment type="similarity">
    <text evidence="1 5">Belongs to the NOP53 family.</text>
</comment>